<evidence type="ECO:0000313" key="1">
    <source>
        <dbReference type="EMBL" id="KAK2163588.1"/>
    </source>
</evidence>
<dbReference type="EMBL" id="JAODUP010000077">
    <property type="protein sequence ID" value="KAK2163588.1"/>
    <property type="molecule type" value="Genomic_DNA"/>
</dbReference>
<dbReference type="PANTHER" id="PTHR31723:SF10">
    <property type="entry name" value="PATHOGEN-RELATED PROTEIN"/>
    <property type="match status" value="1"/>
</dbReference>
<keyword evidence="2" id="KW-1185">Reference proteome</keyword>
<comment type="caution">
    <text evidence="1">The sequence shown here is derived from an EMBL/GenBank/DDBJ whole genome shotgun (WGS) entry which is preliminary data.</text>
</comment>
<dbReference type="SUPFAM" id="SSF54427">
    <property type="entry name" value="NTF2-like"/>
    <property type="match status" value="1"/>
</dbReference>
<dbReference type="InterPro" id="IPR032710">
    <property type="entry name" value="NTF2-like_dom_sf"/>
</dbReference>
<gene>
    <name evidence="1" type="ORF">LSH36_77g06014</name>
</gene>
<organism evidence="1 2">
    <name type="scientific">Paralvinella palmiformis</name>
    <dbReference type="NCBI Taxonomy" id="53620"/>
    <lineage>
        <taxon>Eukaryota</taxon>
        <taxon>Metazoa</taxon>
        <taxon>Spiralia</taxon>
        <taxon>Lophotrochozoa</taxon>
        <taxon>Annelida</taxon>
        <taxon>Polychaeta</taxon>
        <taxon>Sedentaria</taxon>
        <taxon>Canalipalpata</taxon>
        <taxon>Terebellida</taxon>
        <taxon>Terebelliformia</taxon>
        <taxon>Alvinellidae</taxon>
        <taxon>Paralvinella</taxon>
    </lineage>
</organism>
<name>A0AAD9K3W1_9ANNE</name>
<evidence type="ECO:0000313" key="2">
    <source>
        <dbReference type="Proteomes" id="UP001208570"/>
    </source>
</evidence>
<reference evidence="1" key="1">
    <citation type="journal article" date="2023" name="Mol. Biol. Evol.">
        <title>Third-Generation Sequencing Reveals the Adaptive Role of the Epigenome in Three Deep-Sea Polychaetes.</title>
        <authorList>
            <person name="Perez M."/>
            <person name="Aroh O."/>
            <person name="Sun Y."/>
            <person name="Lan Y."/>
            <person name="Juniper S.K."/>
            <person name="Young C.R."/>
            <person name="Angers B."/>
            <person name="Qian P.Y."/>
        </authorList>
    </citation>
    <scope>NUCLEOTIDE SEQUENCE</scope>
    <source>
        <strain evidence="1">P08H-3</strain>
    </source>
</reference>
<protein>
    <recommendedName>
        <fullName evidence="3">Pathogen-related protein</fullName>
    </recommendedName>
</protein>
<sequence length="216" mass="24848">MTSTETTESDQMPTRFHMDDEKISWRYGKPNYSIVNQRYLKEKVSCHKADSLAKLVENVVKTWEMEAAHKKDLKDWGSIDTEKFEMVVNGRSSFDGKALIELGSYNGFLVDCPFYNGKDLSFDFSHKLFKRCFNKGYAWEVLEIFSGPPRIAITWRHWSHFTGNYGDSKPTGELLEMIGSAVVTMNDKNQMEKLELFYDPNPTVMALKGIKCPLDA</sequence>
<evidence type="ECO:0008006" key="3">
    <source>
        <dbReference type="Google" id="ProtNLM"/>
    </source>
</evidence>
<proteinExistence type="predicted"/>
<dbReference type="AlphaFoldDB" id="A0AAD9K3W1"/>
<dbReference type="PANTHER" id="PTHR31723">
    <property type="entry name" value="PATHOGENESIS-RELATED FAMILY PROTEIN"/>
    <property type="match status" value="1"/>
</dbReference>
<dbReference type="Proteomes" id="UP001208570">
    <property type="component" value="Unassembled WGS sequence"/>
</dbReference>
<dbReference type="InterPro" id="IPR053218">
    <property type="entry name" value="Pathogen-related_defense"/>
</dbReference>
<accession>A0AAD9K3W1</accession>